<dbReference type="AlphaFoldDB" id="A0AAV3P6H1"/>
<feature type="region of interest" description="Disordered" evidence="1">
    <location>
        <begin position="104"/>
        <end position="147"/>
    </location>
</feature>
<name>A0AAV3P6H1_LITER</name>
<dbReference type="Proteomes" id="UP001454036">
    <property type="component" value="Unassembled WGS sequence"/>
</dbReference>
<sequence>MNTDLAAFDRSLGFQSSIQFLTLPIKEKKTSFLEEPIEEGRPKKVPCVVTSLIPRMLDISPLVAEPTSGLNMTADFWTLTSCPDKTSYYYKILMILRASPSVASPNRTVSSAKSRCEIDSPPCPKHIPKRLPLDTAPLRRDISPSVQ</sequence>
<gene>
    <name evidence="2" type="ORF">LIER_06892</name>
</gene>
<comment type="caution">
    <text evidence="2">The sequence shown here is derived from an EMBL/GenBank/DDBJ whole genome shotgun (WGS) entry which is preliminary data.</text>
</comment>
<evidence type="ECO:0000313" key="2">
    <source>
        <dbReference type="EMBL" id="GAA0147109.1"/>
    </source>
</evidence>
<protein>
    <submittedName>
        <fullName evidence="2">Uncharacterized protein</fullName>
    </submittedName>
</protein>
<feature type="compositionally biased region" description="Polar residues" evidence="1">
    <location>
        <begin position="104"/>
        <end position="113"/>
    </location>
</feature>
<keyword evidence="3" id="KW-1185">Reference proteome</keyword>
<proteinExistence type="predicted"/>
<accession>A0AAV3P6H1</accession>
<feature type="compositionally biased region" description="Basic and acidic residues" evidence="1">
    <location>
        <begin position="137"/>
        <end position="147"/>
    </location>
</feature>
<dbReference type="EMBL" id="BAABME010001030">
    <property type="protein sequence ID" value="GAA0147109.1"/>
    <property type="molecule type" value="Genomic_DNA"/>
</dbReference>
<evidence type="ECO:0000313" key="3">
    <source>
        <dbReference type="Proteomes" id="UP001454036"/>
    </source>
</evidence>
<reference evidence="2 3" key="1">
    <citation type="submission" date="2024-01" db="EMBL/GenBank/DDBJ databases">
        <title>The complete chloroplast genome sequence of Lithospermum erythrorhizon: insights into the phylogenetic relationship among Boraginaceae species and the maternal lineages of purple gromwells.</title>
        <authorList>
            <person name="Okada T."/>
            <person name="Watanabe K."/>
        </authorList>
    </citation>
    <scope>NUCLEOTIDE SEQUENCE [LARGE SCALE GENOMIC DNA]</scope>
</reference>
<evidence type="ECO:0000256" key="1">
    <source>
        <dbReference type="SAM" id="MobiDB-lite"/>
    </source>
</evidence>
<organism evidence="2 3">
    <name type="scientific">Lithospermum erythrorhizon</name>
    <name type="common">Purple gromwell</name>
    <name type="synonym">Lithospermum officinale var. erythrorhizon</name>
    <dbReference type="NCBI Taxonomy" id="34254"/>
    <lineage>
        <taxon>Eukaryota</taxon>
        <taxon>Viridiplantae</taxon>
        <taxon>Streptophyta</taxon>
        <taxon>Embryophyta</taxon>
        <taxon>Tracheophyta</taxon>
        <taxon>Spermatophyta</taxon>
        <taxon>Magnoliopsida</taxon>
        <taxon>eudicotyledons</taxon>
        <taxon>Gunneridae</taxon>
        <taxon>Pentapetalae</taxon>
        <taxon>asterids</taxon>
        <taxon>lamiids</taxon>
        <taxon>Boraginales</taxon>
        <taxon>Boraginaceae</taxon>
        <taxon>Boraginoideae</taxon>
        <taxon>Lithospermeae</taxon>
        <taxon>Lithospermum</taxon>
    </lineage>
</organism>